<name>A0A7W7T0J9_9PSEU</name>
<organism evidence="1 2">
    <name type="scientific">Saccharothrix violaceirubra</name>
    <dbReference type="NCBI Taxonomy" id="413306"/>
    <lineage>
        <taxon>Bacteria</taxon>
        <taxon>Bacillati</taxon>
        <taxon>Actinomycetota</taxon>
        <taxon>Actinomycetes</taxon>
        <taxon>Pseudonocardiales</taxon>
        <taxon>Pseudonocardiaceae</taxon>
        <taxon>Saccharothrix</taxon>
    </lineage>
</organism>
<dbReference type="RefSeq" id="WP_184665878.1">
    <property type="nucleotide sequence ID" value="NZ_BAABAI010000004.1"/>
</dbReference>
<evidence type="ECO:0000313" key="2">
    <source>
        <dbReference type="Proteomes" id="UP000542674"/>
    </source>
</evidence>
<dbReference type="EMBL" id="JACHJS010000001">
    <property type="protein sequence ID" value="MBB4963045.1"/>
    <property type="molecule type" value="Genomic_DNA"/>
</dbReference>
<proteinExistence type="predicted"/>
<dbReference type="AlphaFoldDB" id="A0A7W7T0J9"/>
<gene>
    <name evidence="1" type="ORF">F4559_000404</name>
</gene>
<keyword evidence="2" id="KW-1185">Reference proteome</keyword>
<protein>
    <submittedName>
        <fullName evidence="1">Uncharacterized protein</fullName>
    </submittedName>
</protein>
<reference evidence="1 2" key="1">
    <citation type="submission" date="2020-08" db="EMBL/GenBank/DDBJ databases">
        <title>Sequencing the genomes of 1000 actinobacteria strains.</title>
        <authorList>
            <person name="Klenk H.-P."/>
        </authorList>
    </citation>
    <scope>NUCLEOTIDE SEQUENCE [LARGE SCALE GENOMIC DNA]</scope>
    <source>
        <strain evidence="1 2">DSM 45084</strain>
    </source>
</reference>
<dbReference type="Proteomes" id="UP000542674">
    <property type="component" value="Unassembled WGS sequence"/>
</dbReference>
<accession>A0A7W7T0J9</accession>
<evidence type="ECO:0000313" key="1">
    <source>
        <dbReference type="EMBL" id="MBB4963045.1"/>
    </source>
</evidence>
<sequence length="128" mass="13668">MLDTAGRHANADHFAGIAAECALKGILHEFLGATPNQRGLLEHPQMSGKKEAGHLPGLWSQLSAVATGRNAAQFAELISAPNPFASWDVAERYSDGTHISDQRSAEHLAAARNIIALYERAKIDGVLS</sequence>
<comment type="caution">
    <text evidence="1">The sequence shown here is derived from an EMBL/GenBank/DDBJ whole genome shotgun (WGS) entry which is preliminary data.</text>
</comment>